<feature type="region of interest" description="Disordered" evidence="1">
    <location>
        <begin position="43"/>
        <end position="81"/>
    </location>
</feature>
<dbReference type="EMBL" id="UZAJ01000407">
    <property type="protein sequence ID" value="VDO27784.1"/>
    <property type="molecule type" value="Genomic_DNA"/>
</dbReference>
<evidence type="ECO:0000313" key="2">
    <source>
        <dbReference type="EMBL" id="VDO27784.1"/>
    </source>
</evidence>
<name>A0A183H0H3_9BILA</name>
<sequence>MKEKKDKNQLVKREVFENSNSPLEVNLEKKDDVNLKLTNIGAERRSKNKDEKVDEDDTLFNIDPVMPDMDLPSLRLKTKTE</sequence>
<dbReference type="Proteomes" id="UP000267606">
    <property type="component" value="Unassembled WGS sequence"/>
</dbReference>
<organism evidence="4">
    <name type="scientific">Onchocerca flexuosa</name>
    <dbReference type="NCBI Taxonomy" id="387005"/>
    <lineage>
        <taxon>Eukaryota</taxon>
        <taxon>Metazoa</taxon>
        <taxon>Ecdysozoa</taxon>
        <taxon>Nematoda</taxon>
        <taxon>Chromadorea</taxon>
        <taxon>Rhabditida</taxon>
        <taxon>Spirurina</taxon>
        <taxon>Spiruromorpha</taxon>
        <taxon>Filarioidea</taxon>
        <taxon>Onchocercidae</taxon>
        <taxon>Onchocerca</taxon>
    </lineage>
</organism>
<reference evidence="2 3" key="2">
    <citation type="submission" date="2018-11" db="EMBL/GenBank/DDBJ databases">
        <authorList>
            <consortium name="Pathogen Informatics"/>
        </authorList>
    </citation>
    <scope>NUCLEOTIDE SEQUENCE [LARGE SCALE GENOMIC DNA]</scope>
</reference>
<protein>
    <submittedName>
        <fullName evidence="2 4">Uncharacterized protein</fullName>
    </submittedName>
</protein>
<dbReference type="AlphaFoldDB" id="A0A183H0H3"/>
<feature type="compositionally biased region" description="Basic and acidic residues" evidence="1">
    <location>
        <begin position="43"/>
        <end position="52"/>
    </location>
</feature>
<reference evidence="4" key="1">
    <citation type="submission" date="2016-06" db="UniProtKB">
        <authorList>
            <consortium name="WormBaseParasite"/>
        </authorList>
    </citation>
    <scope>IDENTIFICATION</scope>
</reference>
<evidence type="ECO:0000313" key="4">
    <source>
        <dbReference type="WBParaSite" id="OFLC_0000098201-mRNA-1"/>
    </source>
</evidence>
<keyword evidence="3" id="KW-1185">Reference proteome</keyword>
<evidence type="ECO:0000313" key="3">
    <source>
        <dbReference type="Proteomes" id="UP000267606"/>
    </source>
</evidence>
<accession>A0A183H0H3</accession>
<dbReference type="WBParaSite" id="OFLC_0000098201-mRNA-1">
    <property type="protein sequence ID" value="OFLC_0000098201-mRNA-1"/>
    <property type="gene ID" value="OFLC_0000098201"/>
</dbReference>
<gene>
    <name evidence="2" type="ORF">OFLC_LOCUS983</name>
</gene>
<evidence type="ECO:0000256" key="1">
    <source>
        <dbReference type="SAM" id="MobiDB-lite"/>
    </source>
</evidence>
<proteinExistence type="predicted"/>